<dbReference type="STRING" id="946362.F2U4V0"/>
<evidence type="ECO:0000256" key="1">
    <source>
        <dbReference type="SAM" id="MobiDB-lite"/>
    </source>
</evidence>
<feature type="compositionally biased region" description="Low complexity" evidence="1">
    <location>
        <begin position="229"/>
        <end position="240"/>
    </location>
</feature>
<dbReference type="PANTHER" id="PTHR24020:SF20">
    <property type="entry name" value="PH DOMAIN-CONTAINING PROTEIN"/>
    <property type="match status" value="1"/>
</dbReference>
<gene>
    <name evidence="4" type="ORF">PTSG_11996</name>
</gene>
<dbReference type="SMART" id="SM00034">
    <property type="entry name" value="CLECT"/>
    <property type="match status" value="1"/>
</dbReference>
<feature type="region of interest" description="Disordered" evidence="1">
    <location>
        <begin position="220"/>
        <end position="243"/>
    </location>
</feature>
<dbReference type="InParanoid" id="F2U4V0"/>
<dbReference type="PROSITE" id="PS50234">
    <property type="entry name" value="VWFA"/>
    <property type="match status" value="1"/>
</dbReference>
<dbReference type="EMBL" id="GL832961">
    <property type="protein sequence ID" value="EGD82666.1"/>
    <property type="molecule type" value="Genomic_DNA"/>
</dbReference>
<feature type="domain" description="VWFA" evidence="3">
    <location>
        <begin position="251"/>
        <end position="434"/>
    </location>
</feature>
<dbReference type="GeneID" id="16076488"/>
<dbReference type="eggNOG" id="KOG3544">
    <property type="taxonomic scope" value="Eukaryota"/>
</dbReference>
<dbReference type="Pfam" id="PF00059">
    <property type="entry name" value="Lectin_C"/>
    <property type="match status" value="1"/>
</dbReference>
<dbReference type="InterPro" id="IPR050525">
    <property type="entry name" value="ECM_Assembly_Org"/>
</dbReference>
<evidence type="ECO:0000313" key="5">
    <source>
        <dbReference type="Proteomes" id="UP000007799"/>
    </source>
</evidence>
<reference evidence="4" key="1">
    <citation type="submission" date="2009-08" db="EMBL/GenBank/DDBJ databases">
        <title>Annotation of Salpingoeca rosetta.</title>
        <authorList>
            <consortium name="The Broad Institute Genome Sequencing Platform"/>
            <person name="Russ C."/>
            <person name="Cuomo C."/>
            <person name="Burger G."/>
            <person name="Gray M.W."/>
            <person name="Holland P.W.H."/>
            <person name="King N."/>
            <person name="Lang F.B.F."/>
            <person name="Roger A.J."/>
            <person name="Ruiz-Trillo I."/>
            <person name="Young S.K."/>
            <person name="Zeng Q."/>
            <person name="Gargeya S."/>
            <person name="Alvarado L."/>
            <person name="Berlin A."/>
            <person name="Chapman S.B."/>
            <person name="Chen Z."/>
            <person name="Freedman E."/>
            <person name="Gellesch M."/>
            <person name="Goldberg J."/>
            <person name="Griggs A."/>
            <person name="Gujja S."/>
            <person name="Heilman E."/>
            <person name="Heiman D."/>
            <person name="Howarth C."/>
            <person name="Mehta T."/>
            <person name="Neiman D."/>
            <person name="Pearson M."/>
            <person name="Roberts A."/>
            <person name="Saif S."/>
            <person name="Shea T."/>
            <person name="Shenoy N."/>
            <person name="Sisk P."/>
            <person name="Stolte C."/>
            <person name="Sykes S."/>
            <person name="White J."/>
            <person name="Yandava C."/>
            <person name="Haas B."/>
            <person name="Nusbaum C."/>
            <person name="Birren B."/>
        </authorList>
    </citation>
    <scope>NUCLEOTIDE SEQUENCE [LARGE SCALE GENOMIC DNA]</scope>
    <source>
        <strain evidence="4">ATCC 50818</strain>
    </source>
</reference>
<organism evidence="5">
    <name type="scientific">Salpingoeca rosetta (strain ATCC 50818 / BSB-021)</name>
    <dbReference type="NCBI Taxonomy" id="946362"/>
    <lineage>
        <taxon>Eukaryota</taxon>
        <taxon>Choanoflagellata</taxon>
        <taxon>Craspedida</taxon>
        <taxon>Salpingoecidae</taxon>
        <taxon>Salpingoeca</taxon>
    </lineage>
</organism>
<dbReference type="CDD" id="cd01450">
    <property type="entry name" value="vWFA_subfamily_ECM"/>
    <property type="match status" value="1"/>
</dbReference>
<dbReference type="PROSITE" id="PS50041">
    <property type="entry name" value="C_TYPE_LECTIN_2"/>
    <property type="match status" value="1"/>
</dbReference>
<name>F2U4V0_SALR5</name>
<dbReference type="PANTHER" id="PTHR24020">
    <property type="entry name" value="COLLAGEN ALPHA"/>
    <property type="match status" value="1"/>
</dbReference>
<feature type="domain" description="C-type lectin" evidence="2">
    <location>
        <begin position="29"/>
        <end position="120"/>
    </location>
</feature>
<protein>
    <recommendedName>
        <fullName evidence="6">VWFA domain-containing protein</fullName>
    </recommendedName>
</protein>
<accession>F2U4V0</accession>
<dbReference type="Proteomes" id="UP000007799">
    <property type="component" value="Unassembled WGS sequence"/>
</dbReference>
<dbReference type="SUPFAM" id="SSF53300">
    <property type="entry name" value="vWA-like"/>
    <property type="match status" value="1"/>
</dbReference>
<dbReference type="OrthoDB" id="10256829at2759"/>
<dbReference type="Gene3D" id="3.40.50.410">
    <property type="entry name" value="von Willebrand factor, type A domain"/>
    <property type="match status" value="1"/>
</dbReference>
<evidence type="ECO:0000259" key="3">
    <source>
        <dbReference type="PROSITE" id="PS50234"/>
    </source>
</evidence>
<dbReference type="Pfam" id="PF00092">
    <property type="entry name" value="VWA"/>
    <property type="match status" value="1"/>
</dbReference>
<dbReference type="SMART" id="SM00327">
    <property type="entry name" value="VWA"/>
    <property type="match status" value="1"/>
</dbReference>
<dbReference type="InterPro" id="IPR001304">
    <property type="entry name" value="C-type_lectin-like"/>
</dbReference>
<dbReference type="InterPro" id="IPR036465">
    <property type="entry name" value="vWFA_dom_sf"/>
</dbReference>
<evidence type="ECO:0000259" key="2">
    <source>
        <dbReference type="PROSITE" id="PS50041"/>
    </source>
</evidence>
<dbReference type="SUPFAM" id="SSF56436">
    <property type="entry name" value="C-type lectin-like"/>
    <property type="match status" value="1"/>
</dbReference>
<dbReference type="InterPro" id="IPR002035">
    <property type="entry name" value="VWF_A"/>
</dbReference>
<dbReference type="RefSeq" id="XP_004995902.1">
    <property type="nucleotide sequence ID" value="XM_004995845.1"/>
</dbReference>
<dbReference type="InterPro" id="IPR016186">
    <property type="entry name" value="C-type_lectin-like/link_sf"/>
</dbReference>
<proteinExistence type="predicted"/>
<dbReference type="Gene3D" id="3.10.100.10">
    <property type="entry name" value="Mannose-Binding Protein A, subunit A"/>
    <property type="match status" value="1"/>
</dbReference>
<evidence type="ECO:0000313" key="4">
    <source>
        <dbReference type="EMBL" id="EGD82666.1"/>
    </source>
</evidence>
<dbReference type="CDD" id="cd00037">
    <property type="entry name" value="CLECT"/>
    <property type="match status" value="1"/>
</dbReference>
<sequence>MRWKAGTLPFLAGATIVAVVSLFSWPAAAQALSLTFYDSPTTWPEAECFCKEQGGHLASISSPDDIAAIAAVAPTGRFWIGGHEVSLSADLTGSPRSFAWTDQVAFNASIIPWGMDQPDNAAGTVHERGISAQLQSGVQLAAFDDDTTLHLPFHEYKHQHNQQHQYKHEYVYVHFNLDLHKHQHKHQHEYIHFNLDLHKHEYVYVHVDLHLYVDVHNQQHQHKHKHDSTSTSTSTSTSSSHEPCLTSVDADIVLVLDSSIAIGSDGWQDLQQFARRYVENIDIALDRMRVAMVSFSDTSTTVFDFDDHGDVGSMKAAITAAPYHNSGPSAVASALQAIIPSLLENPAAGRRLSVPSVVIVVTTETSEPEALLQSTAASVAGTGAQVYVIGVGAFDPLRNTVDDLSTLNAWAREFATTEPVARWSTATLAVIQTVCDRFDG</sequence>
<dbReference type="AlphaFoldDB" id="F2U4V0"/>
<keyword evidence="5" id="KW-1185">Reference proteome</keyword>
<dbReference type="InterPro" id="IPR016187">
    <property type="entry name" value="CTDL_fold"/>
</dbReference>
<evidence type="ECO:0008006" key="6">
    <source>
        <dbReference type="Google" id="ProtNLM"/>
    </source>
</evidence>
<dbReference type="KEGG" id="sre:PTSG_11996"/>